<dbReference type="AlphaFoldDB" id="A0A3P3W764"/>
<evidence type="ECO:0000313" key="1">
    <source>
        <dbReference type="EMBL" id="RRJ91021.1"/>
    </source>
</evidence>
<organism evidence="1 2">
    <name type="scientific">Paenimyroides tangerinum</name>
    <dbReference type="NCBI Taxonomy" id="2488728"/>
    <lineage>
        <taxon>Bacteria</taxon>
        <taxon>Pseudomonadati</taxon>
        <taxon>Bacteroidota</taxon>
        <taxon>Flavobacteriia</taxon>
        <taxon>Flavobacteriales</taxon>
        <taxon>Flavobacteriaceae</taxon>
        <taxon>Paenimyroides</taxon>
    </lineage>
</organism>
<dbReference type="RefSeq" id="WP_125018758.1">
    <property type="nucleotide sequence ID" value="NZ_RQVQ01000013.1"/>
</dbReference>
<dbReference type="SUPFAM" id="SSF52788">
    <property type="entry name" value="Phosphotyrosine protein phosphatases I"/>
    <property type="match status" value="1"/>
</dbReference>
<keyword evidence="2" id="KW-1185">Reference proteome</keyword>
<dbReference type="PANTHER" id="PTHR43428">
    <property type="entry name" value="ARSENATE REDUCTASE"/>
    <property type="match status" value="1"/>
</dbReference>
<dbReference type="OrthoDB" id="9793058at2"/>
<reference evidence="1 2" key="1">
    <citation type="submission" date="2018-11" db="EMBL/GenBank/DDBJ databases">
        <title>Flavobacterium sp. nov., YIM 102701-2 draft genome.</title>
        <authorList>
            <person name="Li G."/>
            <person name="Jiang Y."/>
        </authorList>
    </citation>
    <scope>NUCLEOTIDE SEQUENCE [LARGE SCALE GENOMIC DNA]</scope>
    <source>
        <strain evidence="1 2">YIM 102701-2</strain>
    </source>
</reference>
<sequence length="204" mass="23507">MFEKLNKVIQNQILNFEISNDRKIILQPLIDYIQQKIVSKEDINLNFICTHNSRRSHLAQIWAKTAASYYTIKNVQSYSGGTKVTALFPKIIETLNNQGFEISIISETSNPVYAIKYDENTIPIIGFSKRYDHPFNPVSQFAAIMTCSQVEKDCPLIFGPEKSFSLNYEDPKISDGTDIQSQIYETRSLEIAREIFYIFNKIKT</sequence>
<dbReference type="Proteomes" id="UP000275719">
    <property type="component" value="Unassembled WGS sequence"/>
</dbReference>
<name>A0A3P3W764_9FLAO</name>
<gene>
    <name evidence="1" type="ORF">EG240_07410</name>
</gene>
<dbReference type="Gene3D" id="3.40.50.2300">
    <property type="match status" value="1"/>
</dbReference>
<accession>A0A3P3W764</accession>
<dbReference type="EMBL" id="RQVQ01000013">
    <property type="protein sequence ID" value="RRJ91021.1"/>
    <property type="molecule type" value="Genomic_DNA"/>
</dbReference>
<dbReference type="PANTHER" id="PTHR43428:SF1">
    <property type="entry name" value="ARSENATE REDUCTASE"/>
    <property type="match status" value="1"/>
</dbReference>
<comment type="caution">
    <text evidence="1">The sequence shown here is derived from an EMBL/GenBank/DDBJ whole genome shotgun (WGS) entry which is preliminary data.</text>
</comment>
<protein>
    <submittedName>
        <fullName evidence="1">Protein-tyrosine-phosphatase</fullName>
    </submittedName>
</protein>
<proteinExistence type="predicted"/>
<evidence type="ECO:0000313" key="2">
    <source>
        <dbReference type="Proteomes" id="UP000275719"/>
    </source>
</evidence>
<dbReference type="InterPro" id="IPR036196">
    <property type="entry name" value="Ptyr_pPase_sf"/>
</dbReference>